<dbReference type="CDD" id="cd14861">
    <property type="entry name" value="Fe-ADH-like"/>
    <property type="match status" value="1"/>
</dbReference>
<keyword evidence="4" id="KW-0520">NAD</keyword>
<dbReference type="GO" id="GO:0046872">
    <property type="term" value="F:metal ion binding"/>
    <property type="evidence" value="ECO:0007669"/>
    <property type="project" value="InterPro"/>
</dbReference>
<dbReference type="Proteomes" id="UP000193391">
    <property type="component" value="Unassembled WGS sequence"/>
</dbReference>
<evidence type="ECO:0000256" key="5">
    <source>
        <dbReference type="ARBA" id="ARBA00049164"/>
    </source>
</evidence>
<dbReference type="FunFam" id="3.40.50.1970:FF:000003">
    <property type="entry name" value="Alcohol dehydrogenase, iron-containing"/>
    <property type="match status" value="1"/>
</dbReference>
<comment type="catalytic activity">
    <reaction evidence="6">
        <text>a primary alcohol + NAD(+) = an aldehyde + NADH + H(+)</text>
        <dbReference type="Rhea" id="RHEA:10736"/>
        <dbReference type="ChEBI" id="CHEBI:15378"/>
        <dbReference type="ChEBI" id="CHEBI:15734"/>
        <dbReference type="ChEBI" id="CHEBI:17478"/>
        <dbReference type="ChEBI" id="CHEBI:57540"/>
        <dbReference type="ChEBI" id="CHEBI:57945"/>
        <dbReference type="EC" id="1.1.1.1"/>
    </reaction>
</comment>
<accession>A0A1Y2KVX6</accession>
<evidence type="ECO:0000259" key="9">
    <source>
        <dbReference type="Pfam" id="PF00465"/>
    </source>
</evidence>
<evidence type="ECO:0000256" key="6">
    <source>
        <dbReference type="ARBA" id="ARBA00049243"/>
    </source>
</evidence>
<feature type="domain" description="Fe-containing alcohol dehydrogenase-like C-terminal" evidence="10">
    <location>
        <begin position="198"/>
        <end position="385"/>
    </location>
</feature>
<dbReference type="STRING" id="1293891.TMES_20660"/>
<dbReference type="SUPFAM" id="SSF56796">
    <property type="entry name" value="Dehydroquinate synthase-like"/>
    <property type="match status" value="1"/>
</dbReference>
<dbReference type="GO" id="GO:0004022">
    <property type="term" value="F:alcohol dehydrogenase (NAD+) activity"/>
    <property type="evidence" value="ECO:0007669"/>
    <property type="project" value="UniProtKB-EC"/>
</dbReference>
<dbReference type="PROSITE" id="PS00060">
    <property type="entry name" value="ADH_IRON_2"/>
    <property type="match status" value="1"/>
</dbReference>
<keyword evidence="3" id="KW-0560">Oxidoreductase</keyword>
<comment type="cofactor">
    <cofactor evidence="1">
        <name>Fe cation</name>
        <dbReference type="ChEBI" id="CHEBI:24875"/>
    </cofactor>
</comment>
<evidence type="ECO:0000256" key="3">
    <source>
        <dbReference type="ARBA" id="ARBA00023002"/>
    </source>
</evidence>
<reference evidence="11 12" key="1">
    <citation type="submission" date="2014-03" db="EMBL/GenBank/DDBJ databases">
        <title>The draft genome sequence of Thalassospira mesophila JCM 18969.</title>
        <authorList>
            <person name="Lai Q."/>
            <person name="Shao Z."/>
        </authorList>
    </citation>
    <scope>NUCLEOTIDE SEQUENCE [LARGE SCALE GENOMIC DNA]</scope>
    <source>
        <strain evidence="11 12">JCM 18969</strain>
    </source>
</reference>
<dbReference type="Gene3D" id="3.40.50.1970">
    <property type="match status" value="1"/>
</dbReference>
<sequence length="391" mass="40659">MTMSKQITGNWNYPTPVRFGPGRIAELADACKALGMSKPLLITDEGLKDLPMVRNAIAANAAAGLPTGLFAGVKGNPVGKNVDDGVAVYRAGGHDGVIAFGGGSGLDAAKAVALMAGQTRPMWDFEDVGDNWTRVNADGVAPIVAVPTTSGTGSEVGRASVITNEGTHEKKIIFHPKMLPGIVISDPELTVGLPAHITAATGVDAFVHCFEAFCAPGYHPMADGIALEGMRLIADALPCAYDNGNDIEARADMLAAASMGATAFQKGLGGVHALAHPIGAIFDTHHGLTNAILMPYVMRANRKVIDEKMVMLGRVLNIAAPGFESMFDWVLGFRARLGIVNTLAEIGVDADRADEVATKAKADPSDGGNPVDLSVADYAAIYRRACAGELG</sequence>
<proteinExistence type="inferred from homology"/>
<dbReference type="InterPro" id="IPR039697">
    <property type="entry name" value="Alcohol_dehydrogenase_Fe"/>
</dbReference>
<name>A0A1Y2KVX6_9PROT</name>
<dbReference type="EMBL" id="JFKA01000016">
    <property type="protein sequence ID" value="OSQ35657.1"/>
    <property type="molecule type" value="Genomic_DNA"/>
</dbReference>
<comment type="similarity">
    <text evidence="2">Belongs to the iron-containing alcohol dehydrogenase family.</text>
</comment>
<dbReference type="PANTHER" id="PTHR11496">
    <property type="entry name" value="ALCOHOL DEHYDROGENASE"/>
    <property type="match status" value="1"/>
</dbReference>
<evidence type="ECO:0000256" key="1">
    <source>
        <dbReference type="ARBA" id="ARBA00001962"/>
    </source>
</evidence>
<comment type="catalytic activity">
    <reaction evidence="5">
        <text>a secondary alcohol + NAD(+) = a ketone + NADH + H(+)</text>
        <dbReference type="Rhea" id="RHEA:10740"/>
        <dbReference type="ChEBI" id="CHEBI:15378"/>
        <dbReference type="ChEBI" id="CHEBI:17087"/>
        <dbReference type="ChEBI" id="CHEBI:35681"/>
        <dbReference type="ChEBI" id="CHEBI:57540"/>
        <dbReference type="ChEBI" id="CHEBI:57945"/>
        <dbReference type="EC" id="1.1.1.1"/>
    </reaction>
</comment>
<evidence type="ECO:0000313" key="11">
    <source>
        <dbReference type="EMBL" id="OSQ35657.1"/>
    </source>
</evidence>
<dbReference type="Pfam" id="PF25137">
    <property type="entry name" value="ADH_Fe_C"/>
    <property type="match status" value="1"/>
</dbReference>
<evidence type="ECO:0000259" key="10">
    <source>
        <dbReference type="Pfam" id="PF25137"/>
    </source>
</evidence>
<evidence type="ECO:0000313" key="12">
    <source>
        <dbReference type="Proteomes" id="UP000193391"/>
    </source>
</evidence>
<dbReference type="InterPro" id="IPR001670">
    <property type="entry name" value="ADH_Fe/GldA"/>
</dbReference>
<dbReference type="Gene3D" id="1.20.1090.10">
    <property type="entry name" value="Dehydroquinate synthase-like - alpha domain"/>
    <property type="match status" value="1"/>
</dbReference>
<evidence type="ECO:0000256" key="4">
    <source>
        <dbReference type="ARBA" id="ARBA00023027"/>
    </source>
</evidence>
<evidence type="ECO:0000256" key="8">
    <source>
        <dbReference type="ARBA" id="ARBA00076680"/>
    </source>
</evidence>
<evidence type="ECO:0000256" key="7">
    <source>
        <dbReference type="ARBA" id="ARBA00074848"/>
    </source>
</evidence>
<evidence type="ECO:0000256" key="2">
    <source>
        <dbReference type="ARBA" id="ARBA00007358"/>
    </source>
</evidence>
<dbReference type="PROSITE" id="PS00913">
    <property type="entry name" value="ADH_IRON_1"/>
    <property type="match status" value="1"/>
</dbReference>
<dbReference type="PANTHER" id="PTHR11496:SF102">
    <property type="entry name" value="ALCOHOL DEHYDROGENASE 4"/>
    <property type="match status" value="1"/>
</dbReference>
<dbReference type="FunFam" id="1.20.1090.10:FF:000001">
    <property type="entry name" value="Aldehyde-alcohol dehydrogenase"/>
    <property type="match status" value="1"/>
</dbReference>
<comment type="caution">
    <text evidence="11">The sequence shown here is derived from an EMBL/GenBank/DDBJ whole genome shotgun (WGS) entry which is preliminary data.</text>
</comment>
<dbReference type="AlphaFoldDB" id="A0A1Y2KVX6"/>
<dbReference type="InterPro" id="IPR056798">
    <property type="entry name" value="ADH_Fe_C"/>
</dbReference>
<keyword evidence="12" id="KW-1185">Reference proteome</keyword>
<protein>
    <recommendedName>
        <fullName evidence="7">Alcohol dehydrogenase 2</fullName>
    </recommendedName>
    <alternativeName>
        <fullName evidence="8">Alcohol dehydrogenase II</fullName>
    </alternativeName>
</protein>
<organism evidence="11 12">
    <name type="scientific">Thalassospira mesophila</name>
    <dbReference type="NCBI Taxonomy" id="1293891"/>
    <lineage>
        <taxon>Bacteria</taxon>
        <taxon>Pseudomonadati</taxon>
        <taxon>Pseudomonadota</taxon>
        <taxon>Alphaproteobacteria</taxon>
        <taxon>Rhodospirillales</taxon>
        <taxon>Thalassospiraceae</taxon>
        <taxon>Thalassospira</taxon>
    </lineage>
</organism>
<dbReference type="Pfam" id="PF00465">
    <property type="entry name" value="Fe-ADH"/>
    <property type="match status" value="1"/>
</dbReference>
<feature type="domain" description="Alcohol dehydrogenase iron-type/glycerol dehydrogenase GldA" evidence="9">
    <location>
        <begin position="14"/>
        <end position="187"/>
    </location>
</feature>
<gene>
    <name evidence="11" type="ORF">TMES_20660</name>
</gene>
<dbReference type="InterPro" id="IPR018211">
    <property type="entry name" value="ADH_Fe_CS"/>
</dbReference>